<keyword evidence="1" id="KW-0479">Metal-binding</keyword>
<dbReference type="HAMAP" id="MF_00649">
    <property type="entry name" value="DNA_gyrase_inhibitor_YacG"/>
    <property type="match status" value="1"/>
</dbReference>
<dbReference type="Gene3D" id="3.30.50.10">
    <property type="entry name" value="Erythroid Transcription Factor GATA-1, subunit A"/>
    <property type="match status" value="1"/>
</dbReference>
<evidence type="ECO:0008006" key="4">
    <source>
        <dbReference type="Google" id="ProtNLM"/>
    </source>
</evidence>
<dbReference type="AlphaFoldDB" id="L7VS00"/>
<dbReference type="SUPFAM" id="SSF57716">
    <property type="entry name" value="Glucocorticoid receptor-like (DNA-binding domain)"/>
    <property type="match status" value="1"/>
</dbReference>
<evidence type="ECO:0000256" key="1">
    <source>
        <dbReference type="ARBA" id="ARBA00022723"/>
    </source>
</evidence>
<dbReference type="PANTHER" id="PTHR36150">
    <property type="entry name" value="DNA GYRASE INHIBITOR YACG"/>
    <property type="match status" value="1"/>
</dbReference>
<protein>
    <recommendedName>
        <fullName evidence="4">DNA gyrase inhibitor YacG</fullName>
    </recommendedName>
</protein>
<evidence type="ECO:0000313" key="3">
    <source>
        <dbReference type="EMBL" id="AGC71807.1"/>
    </source>
</evidence>
<dbReference type="InterPro" id="IPR013088">
    <property type="entry name" value="Znf_NHR/GATA"/>
</dbReference>
<dbReference type="GO" id="GO:0006355">
    <property type="term" value="P:regulation of DNA-templated transcription"/>
    <property type="evidence" value="ECO:0007669"/>
    <property type="project" value="InterPro"/>
</dbReference>
<proteinExistence type="inferred from homology"/>
<organism evidence="3">
    <name type="scientific">uncultured bacterium A1Q1_fos_1807</name>
    <dbReference type="NCBI Taxonomy" id="1256552"/>
    <lineage>
        <taxon>Bacteria</taxon>
        <taxon>environmental samples</taxon>
    </lineage>
</organism>
<dbReference type="Pfam" id="PF03884">
    <property type="entry name" value="YacG"/>
    <property type="match status" value="1"/>
</dbReference>
<sequence length="71" mass="7616">MSQKAPTLCCPICQSPLPLGPDGKTLTDATKKLLPFCSLRCQLVDLSNWLGERYTVPGESADSPAPEQPEA</sequence>
<reference evidence="3" key="1">
    <citation type="submission" date="2012-09" db="EMBL/GenBank/DDBJ databases">
        <title>Metagenomic Characterization of a Microbial Community in Wastewater Detects High Levels of Antibiotic Resistance.</title>
        <authorList>
            <person name="Abrams M."/>
            <person name="Caldwell A."/>
            <person name="Vandaei E."/>
            <person name="Lee W."/>
            <person name="Perrott J."/>
            <person name="Khan S.Y."/>
            <person name="Ta J."/>
            <person name="Romero D."/>
            <person name="Nguyen V."/>
            <person name="Pourmand N."/>
            <person name="Ouverney C.C."/>
        </authorList>
    </citation>
    <scope>NUCLEOTIDE SEQUENCE</scope>
</reference>
<keyword evidence="2" id="KW-0862">Zinc</keyword>
<dbReference type="EMBL" id="JX649883">
    <property type="protein sequence ID" value="AGC71807.1"/>
    <property type="molecule type" value="Genomic_DNA"/>
</dbReference>
<accession>L7VS00</accession>
<dbReference type="GO" id="GO:0008270">
    <property type="term" value="F:zinc ion binding"/>
    <property type="evidence" value="ECO:0007669"/>
    <property type="project" value="InterPro"/>
</dbReference>
<dbReference type="InterPro" id="IPR005584">
    <property type="entry name" value="DNA_gyrase_inhibitor_YacG"/>
</dbReference>
<evidence type="ECO:0000256" key="2">
    <source>
        <dbReference type="ARBA" id="ARBA00022833"/>
    </source>
</evidence>
<dbReference type="PANTHER" id="PTHR36150:SF1">
    <property type="entry name" value="DNA GYRASE INHIBITOR YACG"/>
    <property type="match status" value="1"/>
</dbReference>
<name>L7VS00_9BACT</name>